<sequence length="760" mass="88713">MDCWNILALAPTTDLRSIKKAYAKQLKQIDQETDPQAFIALRDAYEHAQYLARYILTSDDDENSDDDEDNDDEVYADQEASSPNYNFGADQGLIEDLSENQNHSLDEDQDLSENQIAQHAKQIENIEYSYQQFEQQLQEQNQQFHLYEALAEIQAQLEALDPSIGVEYVQRFSALLERYNLDSFKSQLKISATIQQDVEQTDVFNAPISDTEASETSFTDAEFSQGDDGNHDSNIYEENFNAKNANEERIHTENLNGQNFNERNLNEQSLDEQNLNHDFINPDTDTSRQFYQALEQNIDAIEARDFSPNQFQRFEQLIHQVNEYSFEQQLELKERMIYSFAEIDATQYQEDFAPFILLWQQYFPTEDDCLNQDYYAEQVQLLVEFYQKQDLIYQHLQPSSQQAYLHLTENRQFQPWQMLLLNGELNKQFPSRHYLDELQIADRDRNANFLYLNDVRHWRQALWMIIVLFVASTYYVNYHIHASALIKALMLLFCIVWYLFIQSPIKARLLSHPEHTTIQLRLSQLWFFSGIALIMSTPFLLNSVHQSMAMLWLLVTLVLFSMASAIVPSAVKMLFLYPRKIVADPWIMAIASMLFAVIFWAVITHEFQPELLLSMGFIAIPVGFLLFPAFFQPLFQSFEFRRNAVFNTADAPKPTTARSKPRTYFNILIIGFWLFVIGFHVLKAPALSPDLLLAIGCYLSLFLLAGKPSTLYYFYKYLCYISLLIATAVTIILPILGLYYLFYSAREDIREYKAHRHQPN</sequence>
<dbReference type="EMBL" id="FMYK01000001">
    <property type="protein sequence ID" value="SDB86857.1"/>
    <property type="molecule type" value="Genomic_DNA"/>
</dbReference>
<feature type="transmembrane region" description="Helical" evidence="3">
    <location>
        <begin position="461"/>
        <end position="478"/>
    </location>
</feature>
<keyword evidence="1" id="KW-0175">Coiled coil</keyword>
<evidence type="ECO:0000256" key="3">
    <source>
        <dbReference type="SAM" id="Phobius"/>
    </source>
</evidence>
<proteinExistence type="predicted"/>
<feature type="compositionally biased region" description="Acidic residues" evidence="2">
    <location>
        <begin position="58"/>
        <end position="76"/>
    </location>
</feature>
<feature type="transmembrane region" description="Helical" evidence="3">
    <location>
        <begin position="550"/>
        <end position="574"/>
    </location>
</feature>
<evidence type="ECO:0000256" key="2">
    <source>
        <dbReference type="SAM" id="MobiDB-lite"/>
    </source>
</evidence>
<feature type="transmembrane region" description="Helical" evidence="3">
    <location>
        <begin position="663"/>
        <end position="681"/>
    </location>
</feature>
<keyword evidence="3" id="KW-0812">Transmembrane</keyword>
<feature type="transmembrane region" description="Helical" evidence="3">
    <location>
        <begin position="717"/>
        <end position="742"/>
    </location>
</feature>
<feature type="transmembrane region" description="Helical" evidence="3">
    <location>
        <begin position="522"/>
        <end position="544"/>
    </location>
</feature>
<evidence type="ECO:0000313" key="4">
    <source>
        <dbReference type="EMBL" id="SDB86857.1"/>
    </source>
</evidence>
<feature type="transmembrane region" description="Helical" evidence="3">
    <location>
        <begin position="484"/>
        <end position="501"/>
    </location>
</feature>
<keyword evidence="3" id="KW-1133">Transmembrane helix</keyword>
<keyword evidence="5" id="KW-1185">Reference proteome</keyword>
<feature type="transmembrane region" description="Helical" evidence="3">
    <location>
        <begin position="611"/>
        <end position="631"/>
    </location>
</feature>
<evidence type="ECO:0000256" key="1">
    <source>
        <dbReference type="SAM" id="Coils"/>
    </source>
</evidence>
<dbReference type="AlphaFoldDB" id="A0A1G6GXV3"/>
<feature type="transmembrane region" description="Helical" evidence="3">
    <location>
        <begin position="586"/>
        <end position="605"/>
    </location>
</feature>
<organism evidence="4 5">
    <name type="scientific">Acinetobacter marinus</name>
    <dbReference type="NCBI Taxonomy" id="281375"/>
    <lineage>
        <taxon>Bacteria</taxon>
        <taxon>Pseudomonadati</taxon>
        <taxon>Pseudomonadota</taxon>
        <taxon>Gammaproteobacteria</taxon>
        <taxon>Moraxellales</taxon>
        <taxon>Moraxellaceae</taxon>
        <taxon>Acinetobacter</taxon>
    </lineage>
</organism>
<reference evidence="5" key="1">
    <citation type="submission" date="2016-09" db="EMBL/GenBank/DDBJ databases">
        <authorList>
            <person name="Varghese N."/>
            <person name="Submissions S."/>
        </authorList>
    </citation>
    <scope>NUCLEOTIDE SEQUENCE [LARGE SCALE GENOMIC DNA]</scope>
    <source>
        <strain evidence="5">ANC 3699</strain>
    </source>
</reference>
<gene>
    <name evidence="4" type="ORF">SAMN05421749_101553</name>
</gene>
<keyword evidence="3" id="KW-0472">Membrane</keyword>
<dbReference type="RefSeq" id="WP_092615589.1">
    <property type="nucleotide sequence ID" value="NZ_FMYK01000001.1"/>
</dbReference>
<accession>A0A1G6GXV3</accession>
<evidence type="ECO:0000313" key="5">
    <source>
        <dbReference type="Proteomes" id="UP000242317"/>
    </source>
</evidence>
<feature type="region of interest" description="Disordered" evidence="2">
    <location>
        <begin position="57"/>
        <end position="90"/>
    </location>
</feature>
<feature type="coiled-coil region" evidence="1">
    <location>
        <begin position="116"/>
        <end position="150"/>
    </location>
</feature>
<feature type="transmembrane region" description="Helical" evidence="3">
    <location>
        <begin position="687"/>
        <end position="705"/>
    </location>
</feature>
<name>A0A1G6GXV3_9GAMM</name>
<protein>
    <submittedName>
        <fullName evidence="4">Uncharacterized membrane protein YfcA</fullName>
    </submittedName>
</protein>
<dbReference type="Proteomes" id="UP000242317">
    <property type="component" value="Unassembled WGS sequence"/>
</dbReference>
<dbReference type="OrthoDB" id="9816462at2"/>